<evidence type="ECO:0000313" key="8">
    <source>
        <dbReference type="Proteomes" id="UP001305521"/>
    </source>
</evidence>
<evidence type="ECO:0000256" key="3">
    <source>
        <dbReference type="ARBA" id="ARBA00022643"/>
    </source>
</evidence>
<comment type="similarity">
    <text evidence="5">Belongs to the FMN-dependent alpha-hydroxy acid dehydrogenase family.</text>
</comment>
<keyword evidence="3" id="KW-0288">FMN</keyword>
<organism evidence="7 8">
    <name type="scientific">Sediminicoccus rosea</name>
    <dbReference type="NCBI Taxonomy" id="1225128"/>
    <lineage>
        <taxon>Bacteria</taxon>
        <taxon>Pseudomonadati</taxon>
        <taxon>Pseudomonadota</taxon>
        <taxon>Alphaproteobacteria</taxon>
        <taxon>Acetobacterales</taxon>
        <taxon>Roseomonadaceae</taxon>
        <taxon>Sediminicoccus</taxon>
    </lineage>
</organism>
<dbReference type="EC" id="1.-.-.-" evidence="7"/>
<dbReference type="InterPro" id="IPR008259">
    <property type="entry name" value="FMN_hydac_DH_AS"/>
</dbReference>
<dbReference type="PIRSF" id="PIRSF000138">
    <property type="entry name" value="Al-hdrx_acd_dh"/>
    <property type="match status" value="1"/>
</dbReference>
<sequence length="360" mass="39119">MRNFEERYQVLHEFVKAAKIKLNANVWDYLVGGTETETTLARNRMAIDTAALRPRVLNDVSKVDASVDFFGHRIRLPVFCAPVGSLESFEPGGGVSVAKGAGAFGVPYMLSSVSQPGLEVCAEASKGPKVFQLYVRGDDAFVDDYVRRVVDSGYDAFCMTVDTAHYSRRERDIAKRFVKTWRAANTGMDHQAALSWREVARFKEKHKIPLILKGIGTGEDAAIACEHGVDVIYVSNHGGRQLDGGRGSLDVLPEVVEAVAGRAKIMVDGSFSRGTDIVKAVALGADWVGLGRLYLYGLAAEGADGIERLLEILEDEVIKALGLTGVNNFAQLTRGHVHLGAPPVVFPNVHSAFPLLKEGY</sequence>
<evidence type="ECO:0000256" key="2">
    <source>
        <dbReference type="ARBA" id="ARBA00022630"/>
    </source>
</evidence>
<comment type="cofactor">
    <cofactor evidence="1">
        <name>FMN</name>
        <dbReference type="ChEBI" id="CHEBI:58210"/>
    </cofactor>
</comment>
<dbReference type="InterPro" id="IPR013785">
    <property type="entry name" value="Aldolase_TIM"/>
</dbReference>
<proteinExistence type="inferred from homology"/>
<accession>A0ABZ0PFC5</accession>
<evidence type="ECO:0000256" key="5">
    <source>
        <dbReference type="ARBA" id="ARBA00024042"/>
    </source>
</evidence>
<dbReference type="Gene3D" id="3.20.20.70">
    <property type="entry name" value="Aldolase class I"/>
    <property type="match status" value="1"/>
</dbReference>
<evidence type="ECO:0000313" key="7">
    <source>
        <dbReference type="EMBL" id="WPB84191.1"/>
    </source>
</evidence>
<dbReference type="RefSeq" id="WP_318648149.1">
    <property type="nucleotide sequence ID" value="NZ_CP137852.1"/>
</dbReference>
<evidence type="ECO:0000256" key="1">
    <source>
        <dbReference type="ARBA" id="ARBA00001917"/>
    </source>
</evidence>
<evidence type="ECO:0000256" key="4">
    <source>
        <dbReference type="ARBA" id="ARBA00023002"/>
    </source>
</evidence>
<dbReference type="PANTHER" id="PTHR10578:SF107">
    <property type="entry name" value="2-HYDROXYACID OXIDASE 1"/>
    <property type="match status" value="1"/>
</dbReference>
<dbReference type="Proteomes" id="UP001305521">
    <property type="component" value="Chromosome"/>
</dbReference>
<dbReference type="SUPFAM" id="SSF51395">
    <property type="entry name" value="FMN-linked oxidoreductases"/>
    <property type="match status" value="1"/>
</dbReference>
<feature type="domain" description="FMN hydroxy acid dehydrogenase" evidence="6">
    <location>
        <begin position="3"/>
        <end position="342"/>
    </location>
</feature>
<dbReference type="PROSITE" id="PS51349">
    <property type="entry name" value="FMN_HYDROXY_ACID_DH_2"/>
    <property type="match status" value="1"/>
</dbReference>
<keyword evidence="8" id="KW-1185">Reference proteome</keyword>
<evidence type="ECO:0000259" key="6">
    <source>
        <dbReference type="PROSITE" id="PS51349"/>
    </source>
</evidence>
<dbReference type="InterPro" id="IPR000262">
    <property type="entry name" value="FMN-dep_DH"/>
</dbReference>
<reference evidence="7 8" key="1">
    <citation type="submission" date="2023-11" db="EMBL/GenBank/DDBJ databases">
        <title>Arctic aerobic anoxygenic photoheterotroph Sediminicoccus rosea KRV36 adapts its photosynthesis to long days of polar summer.</title>
        <authorList>
            <person name="Tomasch J."/>
            <person name="Kopejtka K."/>
            <person name="Bily T."/>
            <person name="Gardiner A.T."/>
            <person name="Gardian Z."/>
            <person name="Shivaramu S."/>
            <person name="Koblizek M."/>
            <person name="Engelhardt F."/>
            <person name="Kaftan D."/>
        </authorList>
    </citation>
    <scope>NUCLEOTIDE SEQUENCE [LARGE SCALE GENOMIC DNA]</scope>
    <source>
        <strain evidence="7 8">R-30</strain>
    </source>
</reference>
<name>A0ABZ0PFC5_9PROT</name>
<dbReference type="CDD" id="cd02809">
    <property type="entry name" value="alpha_hydroxyacid_oxid_FMN"/>
    <property type="match status" value="1"/>
</dbReference>
<keyword evidence="2" id="KW-0285">Flavoprotein</keyword>
<dbReference type="PROSITE" id="PS00557">
    <property type="entry name" value="FMN_HYDROXY_ACID_DH_1"/>
    <property type="match status" value="1"/>
</dbReference>
<dbReference type="InterPro" id="IPR037396">
    <property type="entry name" value="FMN_HAD"/>
</dbReference>
<dbReference type="GO" id="GO:0016491">
    <property type="term" value="F:oxidoreductase activity"/>
    <property type="evidence" value="ECO:0007669"/>
    <property type="project" value="UniProtKB-KW"/>
</dbReference>
<keyword evidence="4 7" id="KW-0560">Oxidoreductase</keyword>
<dbReference type="PANTHER" id="PTHR10578">
    <property type="entry name" value="S -2-HYDROXY-ACID OXIDASE-RELATED"/>
    <property type="match status" value="1"/>
</dbReference>
<dbReference type="EMBL" id="CP137852">
    <property type="protein sequence ID" value="WPB84191.1"/>
    <property type="molecule type" value="Genomic_DNA"/>
</dbReference>
<protein>
    <submittedName>
        <fullName evidence="7">Alpha-hydroxy acid oxidase</fullName>
        <ecNumber evidence="7">1.-.-.-</ecNumber>
    </submittedName>
</protein>
<gene>
    <name evidence="7" type="ORF">R9Z33_19090</name>
</gene>
<dbReference type="InterPro" id="IPR012133">
    <property type="entry name" value="Alpha-hydoxy_acid_DH_FMN"/>
</dbReference>
<dbReference type="Pfam" id="PF01070">
    <property type="entry name" value="FMN_dh"/>
    <property type="match status" value="1"/>
</dbReference>